<dbReference type="PROSITE" id="PS00374">
    <property type="entry name" value="MGMT"/>
    <property type="match status" value="1"/>
</dbReference>
<evidence type="ECO:0000256" key="5">
    <source>
        <dbReference type="ARBA" id="ARBA00023204"/>
    </source>
</evidence>
<comment type="caution">
    <text evidence="9">The sequence shown here is derived from an EMBL/GenBank/DDBJ whole genome shotgun (WGS) entry which is preliminary data.</text>
</comment>
<dbReference type="GO" id="GO:0003908">
    <property type="term" value="F:methylated-DNA-[protein]-cysteine S-methyltransferase activity"/>
    <property type="evidence" value="ECO:0007669"/>
    <property type="project" value="UniProtKB-EC"/>
</dbReference>
<dbReference type="EMBL" id="JAQHXR010000001">
    <property type="protein sequence ID" value="MDA3968641.1"/>
    <property type="molecule type" value="Genomic_DNA"/>
</dbReference>
<dbReference type="Gene3D" id="3.30.160.70">
    <property type="entry name" value="Methylated DNA-protein cysteine methyltransferase domain"/>
    <property type="match status" value="1"/>
</dbReference>
<evidence type="ECO:0000256" key="4">
    <source>
        <dbReference type="ARBA" id="ARBA00022763"/>
    </source>
</evidence>
<dbReference type="InterPro" id="IPR001497">
    <property type="entry name" value="MethylDNA_cys_MeTrfase_AS"/>
</dbReference>
<dbReference type="SUPFAM" id="SSF53155">
    <property type="entry name" value="Methylated DNA-protein cysteine methyltransferase domain"/>
    <property type="match status" value="1"/>
</dbReference>
<gene>
    <name evidence="9" type="ORF">PF021_03005</name>
</gene>
<evidence type="ECO:0000259" key="7">
    <source>
        <dbReference type="Pfam" id="PF01035"/>
    </source>
</evidence>
<dbReference type="InterPro" id="IPR036631">
    <property type="entry name" value="MGMT_N_sf"/>
</dbReference>
<keyword evidence="4" id="KW-0227">DNA damage</keyword>
<dbReference type="InterPro" id="IPR008332">
    <property type="entry name" value="MethylG_MeTrfase_N"/>
</dbReference>
<dbReference type="RefSeq" id="WP_271020919.1">
    <property type="nucleotide sequence ID" value="NZ_JAQHXR010000001.1"/>
</dbReference>
<dbReference type="InterPro" id="IPR014048">
    <property type="entry name" value="MethylDNA_cys_MeTrfase_DNA-bd"/>
</dbReference>
<protein>
    <submittedName>
        <fullName evidence="9">Methylated-DNA--[protein]-cysteine S-methyltransferase</fullName>
        <ecNumber evidence="9">2.1.1.63</ecNumber>
    </submittedName>
</protein>
<dbReference type="Pfam" id="PF02870">
    <property type="entry name" value="Methyltransf_1N"/>
    <property type="match status" value="1"/>
</dbReference>
<sequence length="161" mass="17955">MYYTYFSSQLGNLMLTANCSALIGLTFQNDCNFKTITNHQYKETNILTQTKKWLDIYFNKKEPKFSVEICLMGSDFQKEVWEILCKIPFGATISYGEIAQAIAKRRNIKRMSAQAVGKAVGSNKIAIIVPCHRVIGSNGSLIGYAGGLEKKSTLLKLEGVL</sequence>
<proteinExistence type="predicted"/>
<keyword evidence="5" id="KW-0234">DNA repair</keyword>
<dbReference type="SUPFAM" id="SSF46767">
    <property type="entry name" value="Methylated DNA-protein cysteine methyltransferase, C-terminal domain"/>
    <property type="match status" value="1"/>
</dbReference>
<dbReference type="PANTHER" id="PTHR10815:SF5">
    <property type="entry name" value="METHYLATED-DNA--PROTEIN-CYSTEINE METHYLTRANSFERASE"/>
    <property type="match status" value="1"/>
</dbReference>
<keyword evidence="2 9" id="KW-0489">Methyltransferase</keyword>
<dbReference type="GO" id="GO:0032259">
    <property type="term" value="P:methylation"/>
    <property type="evidence" value="ECO:0007669"/>
    <property type="project" value="UniProtKB-KW"/>
</dbReference>
<dbReference type="Gene3D" id="1.10.10.10">
    <property type="entry name" value="Winged helix-like DNA-binding domain superfamily/Winged helix DNA-binding domain"/>
    <property type="match status" value="1"/>
</dbReference>
<dbReference type="InterPro" id="IPR036388">
    <property type="entry name" value="WH-like_DNA-bd_sf"/>
</dbReference>
<evidence type="ECO:0000256" key="3">
    <source>
        <dbReference type="ARBA" id="ARBA00022679"/>
    </source>
</evidence>
<dbReference type="InterPro" id="IPR036217">
    <property type="entry name" value="MethylDNA_cys_MeTrfase_DNAb"/>
</dbReference>
<comment type="catalytic activity">
    <reaction evidence="1">
        <text>a 4-O-methyl-thymidine in DNA + L-cysteinyl-[protein] = a thymidine in DNA + S-methyl-L-cysteinyl-[protein]</text>
        <dbReference type="Rhea" id="RHEA:53428"/>
        <dbReference type="Rhea" id="RHEA-COMP:10131"/>
        <dbReference type="Rhea" id="RHEA-COMP:10132"/>
        <dbReference type="Rhea" id="RHEA-COMP:13555"/>
        <dbReference type="Rhea" id="RHEA-COMP:13556"/>
        <dbReference type="ChEBI" id="CHEBI:29950"/>
        <dbReference type="ChEBI" id="CHEBI:82612"/>
        <dbReference type="ChEBI" id="CHEBI:137386"/>
        <dbReference type="ChEBI" id="CHEBI:137387"/>
        <dbReference type="EC" id="2.1.1.63"/>
    </reaction>
</comment>
<dbReference type="Proteomes" id="UP001210261">
    <property type="component" value="Unassembled WGS sequence"/>
</dbReference>
<evidence type="ECO:0000256" key="1">
    <source>
        <dbReference type="ARBA" id="ARBA00001286"/>
    </source>
</evidence>
<accession>A0ABT4VD57</accession>
<dbReference type="PANTHER" id="PTHR10815">
    <property type="entry name" value="METHYLATED-DNA--PROTEIN-CYSTEINE METHYLTRANSFERASE"/>
    <property type="match status" value="1"/>
</dbReference>
<dbReference type="EC" id="2.1.1.63" evidence="9"/>
<name>A0ABT4VD57_9HELI</name>
<keyword evidence="3 9" id="KW-0808">Transferase</keyword>
<dbReference type="CDD" id="cd06445">
    <property type="entry name" value="ATase"/>
    <property type="match status" value="1"/>
</dbReference>
<reference evidence="9 10" key="1">
    <citation type="submission" date="2023-01" db="EMBL/GenBank/DDBJ databases">
        <title>Description of Helicobacter ibis sp. nov. isolated from faecal droppings of black-faced ibis (Theristicus melanopis).</title>
        <authorList>
            <person name="Lopez-Cantillo M."/>
            <person name="Vidal-Veuthey B."/>
            <person name="Mella A."/>
            <person name="De La Haba R."/>
            <person name="Collado L."/>
        </authorList>
    </citation>
    <scope>NUCLEOTIDE SEQUENCE [LARGE SCALE GENOMIC DNA]</scope>
    <source>
        <strain evidence="9 10">A82</strain>
    </source>
</reference>
<organism evidence="9 10">
    <name type="scientific">Helicobacter ibis</name>
    <dbReference type="NCBI Taxonomy" id="2962633"/>
    <lineage>
        <taxon>Bacteria</taxon>
        <taxon>Pseudomonadati</taxon>
        <taxon>Campylobacterota</taxon>
        <taxon>Epsilonproteobacteria</taxon>
        <taxon>Campylobacterales</taxon>
        <taxon>Helicobacteraceae</taxon>
        <taxon>Helicobacter</taxon>
    </lineage>
</organism>
<dbReference type="Pfam" id="PF01035">
    <property type="entry name" value="DNA_binding_1"/>
    <property type="match status" value="1"/>
</dbReference>
<feature type="domain" description="Methylguanine DNA methyltransferase ribonuclease-like" evidence="8">
    <location>
        <begin position="1"/>
        <end position="69"/>
    </location>
</feature>
<evidence type="ECO:0000256" key="2">
    <source>
        <dbReference type="ARBA" id="ARBA00022603"/>
    </source>
</evidence>
<dbReference type="NCBIfam" id="TIGR00589">
    <property type="entry name" value="ogt"/>
    <property type="match status" value="1"/>
</dbReference>
<evidence type="ECO:0000313" key="10">
    <source>
        <dbReference type="Proteomes" id="UP001210261"/>
    </source>
</evidence>
<keyword evidence="10" id="KW-1185">Reference proteome</keyword>
<comment type="catalytic activity">
    <reaction evidence="6">
        <text>a 6-O-methyl-2'-deoxyguanosine in DNA + L-cysteinyl-[protein] = S-methyl-L-cysteinyl-[protein] + a 2'-deoxyguanosine in DNA</text>
        <dbReference type="Rhea" id="RHEA:24000"/>
        <dbReference type="Rhea" id="RHEA-COMP:10131"/>
        <dbReference type="Rhea" id="RHEA-COMP:10132"/>
        <dbReference type="Rhea" id="RHEA-COMP:11367"/>
        <dbReference type="Rhea" id="RHEA-COMP:11368"/>
        <dbReference type="ChEBI" id="CHEBI:29950"/>
        <dbReference type="ChEBI" id="CHEBI:82612"/>
        <dbReference type="ChEBI" id="CHEBI:85445"/>
        <dbReference type="ChEBI" id="CHEBI:85448"/>
        <dbReference type="EC" id="2.1.1.63"/>
    </reaction>
</comment>
<feature type="domain" description="Methylated-DNA-[protein]-cysteine S-methyltransferase DNA binding" evidence="7">
    <location>
        <begin position="75"/>
        <end position="160"/>
    </location>
</feature>
<evidence type="ECO:0000259" key="8">
    <source>
        <dbReference type="Pfam" id="PF02870"/>
    </source>
</evidence>
<evidence type="ECO:0000313" key="9">
    <source>
        <dbReference type="EMBL" id="MDA3968641.1"/>
    </source>
</evidence>
<evidence type="ECO:0000256" key="6">
    <source>
        <dbReference type="ARBA" id="ARBA00049348"/>
    </source>
</evidence>